<sequence length="125" mass="13929">MRHPPSLQVSIQQIKPKCHNGHTHRETTRGFGIPINPKWVDAGAVEVVEEEGGHENESFGIGEVLAIGEEEECEPKSGAFHEDPSQGWRDCRTPPWTVVLPIRGLKKFQGNECRGSYEIESDDAL</sequence>
<gene>
    <name evidence="1" type="ORF">D5086_029570</name>
</gene>
<organism evidence="1 2">
    <name type="scientific">Populus alba</name>
    <name type="common">White poplar</name>
    <dbReference type="NCBI Taxonomy" id="43335"/>
    <lineage>
        <taxon>Eukaryota</taxon>
        <taxon>Viridiplantae</taxon>
        <taxon>Streptophyta</taxon>
        <taxon>Embryophyta</taxon>
        <taxon>Tracheophyta</taxon>
        <taxon>Spermatophyta</taxon>
        <taxon>Magnoliopsida</taxon>
        <taxon>eudicotyledons</taxon>
        <taxon>Gunneridae</taxon>
        <taxon>Pentapetalae</taxon>
        <taxon>rosids</taxon>
        <taxon>fabids</taxon>
        <taxon>Malpighiales</taxon>
        <taxon>Salicaceae</taxon>
        <taxon>Saliceae</taxon>
        <taxon>Populus</taxon>
    </lineage>
</organism>
<proteinExistence type="predicted"/>
<protein>
    <submittedName>
        <fullName evidence="1">Uncharacterized protein</fullName>
    </submittedName>
</protein>
<reference evidence="1 2" key="1">
    <citation type="journal article" date="2024" name="Plant Biotechnol. J.">
        <title>Genome and CRISPR/Cas9 system of a widespread forest tree (Populus alba) in the world.</title>
        <authorList>
            <person name="Liu Y.J."/>
            <person name="Jiang P.F."/>
            <person name="Han X.M."/>
            <person name="Li X.Y."/>
            <person name="Wang H.M."/>
            <person name="Wang Y.J."/>
            <person name="Wang X.X."/>
            <person name="Zeng Q.Y."/>
        </authorList>
    </citation>
    <scope>NUCLEOTIDE SEQUENCE [LARGE SCALE GENOMIC DNA]</scope>
    <source>
        <strain evidence="2">cv. PAL-ZL1</strain>
    </source>
</reference>
<name>A0ACC4ATX5_POPAL</name>
<keyword evidence="2" id="KW-1185">Reference proteome</keyword>
<comment type="caution">
    <text evidence="1">The sequence shown here is derived from an EMBL/GenBank/DDBJ whole genome shotgun (WGS) entry which is preliminary data.</text>
</comment>
<evidence type="ECO:0000313" key="2">
    <source>
        <dbReference type="Proteomes" id="UP000309997"/>
    </source>
</evidence>
<accession>A0ACC4ATX5</accession>
<dbReference type="Proteomes" id="UP000309997">
    <property type="component" value="Unassembled WGS sequence"/>
</dbReference>
<dbReference type="EMBL" id="RCHU02000016">
    <property type="protein sequence ID" value="KAL3569680.1"/>
    <property type="molecule type" value="Genomic_DNA"/>
</dbReference>
<evidence type="ECO:0000313" key="1">
    <source>
        <dbReference type="EMBL" id="KAL3569680.1"/>
    </source>
</evidence>